<dbReference type="Pfam" id="PF00078">
    <property type="entry name" value="RVT_1"/>
    <property type="match status" value="1"/>
</dbReference>
<dbReference type="PANTHER" id="PTHR46890:SF48">
    <property type="entry name" value="RNA-DIRECTED DNA POLYMERASE"/>
    <property type="match status" value="1"/>
</dbReference>
<dbReference type="InterPro" id="IPR043502">
    <property type="entry name" value="DNA/RNA_pol_sf"/>
</dbReference>
<proteinExistence type="predicted"/>
<keyword evidence="3" id="KW-1185">Reference proteome</keyword>
<dbReference type="InterPro" id="IPR052343">
    <property type="entry name" value="Retrotransposon-Effector_Assoc"/>
</dbReference>
<protein>
    <recommendedName>
        <fullName evidence="1">Reverse transcriptase domain-containing protein</fullName>
    </recommendedName>
</protein>
<dbReference type="Proteomes" id="UP001630127">
    <property type="component" value="Unassembled WGS sequence"/>
</dbReference>
<gene>
    <name evidence="2" type="ORF">ACH5RR_001168</name>
</gene>
<comment type="caution">
    <text evidence="2">The sequence shown here is derived from an EMBL/GenBank/DDBJ whole genome shotgun (WGS) entry which is preliminary data.</text>
</comment>
<dbReference type="SUPFAM" id="SSF56672">
    <property type="entry name" value="DNA/RNA polymerases"/>
    <property type="match status" value="1"/>
</dbReference>
<organism evidence="2 3">
    <name type="scientific">Cinchona calisaya</name>
    <dbReference type="NCBI Taxonomy" id="153742"/>
    <lineage>
        <taxon>Eukaryota</taxon>
        <taxon>Viridiplantae</taxon>
        <taxon>Streptophyta</taxon>
        <taxon>Embryophyta</taxon>
        <taxon>Tracheophyta</taxon>
        <taxon>Spermatophyta</taxon>
        <taxon>Magnoliopsida</taxon>
        <taxon>eudicotyledons</taxon>
        <taxon>Gunneridae</taxon>
        <taxon>Pentapetalae</taxon>
        <taxon>asterids</taxon>
        <taxon>lamiids</taxon>
        <taxon>Gentianales</taxon>
        <taxon>Rubiaceae</taxon>
        <taxon>Cinchonoideae</taxon>
        <taxon>Cinchoneae</taxon>
        <taxon>Cinchona</taxon>
    </lineage>
</organism>
<dbReference type="PROSITE" id="PS50878">
    <property type="entry name" value="RT_POL"/>
    <property type="match status" value="1"/>
</dbReference>
<feature type="domain" description="Reverse transcriptase" evidence="1">
    <location>
        <begin position="40"/>
        <end position="259"/>
    </location>
</feature>
<evidence type="ECO:0000313" key="3">
    <source>
        <dbReference type="Proteomes" id="UP001630127"/>
    </source>
</evidence>
<sequence length="259" mass="28998">MDVVFSLNSDSLARVDGFNRTFLKTCWKIVVEDLHNAAKEFLQGVTLPKAVTRPLVCLIPNTKNLFSFGDFRPISLWIFTNKVPTKVLAKRLGGLLRKIILEELSGFASGRIISDNILIAWGLVESIDNKVRGGNLVIKLDMTKALDRVSWPFLYKILSKFGLTAEFISLISNYIENNWLSILFNGSPTGFFKSSRGVRQGDPLSPSLFIIVAETFVRGLRNQFQTGRIGYYAASRSSIPITHLMQMMLSFSLEGIKSP</sequence>
<evidence type="ECO:0000259" key="1">
    <source>
        <dbReference type="PROSITE" id="PS50878"/>
    </source>
</evidence>
<reference evidence="2 3" key="1">
    <citation type="submission" date="2024-11" db="EMBL/GenBank/DDBJ databases">
        <title>A near-complete genome assembly of Cinchona calisaya.</title>
        <authorList>
            <person name="Lian D.C."/>
            <person name="Zhao X.W."/>
            <person name="Wei L."/>
        </authorList>
    </citation>
    <scope>NUCLEOTIDE SEQUENCE [LARGE SCALE GENOMIC DNA]</scope>
    <source>
        <tissue evidence="2">Nenye</tissue>
    </source>
</reference>
<dbReference type="PANTHER" id="PTHR46890">
    <property type="entry name" value="NON-LTR RETROLELEMENT REVERSE TRANSCRIPTASE-LIKE PROTEIN-RELATED"/>
    <property type="match status" value="1"/>
</dbReference>
<dbReference type="InterPro" id="IPR000477">
    <property type="entry name" value="RT_dom"/>
</dbReference>
<accession>A0ABD3B2M7</accession>
<dbReference type="EMBL" id="JBJUIK010000001">
    <property type="protein sequence ID" value="KAL3537802.1"/>
    <property type="molecule type" value="Genomic_DNA"/>
</dbReference>
<name>A0ABD3B2M7_9GENT</name>
<dbReference type="AlphaFoldDB" id="A0ABD3B2M7"/>
<evidence type="ECO:0000313" key="2">
    <source>
        <dbReference type="EMBL" id="KAL3537802.1"/>
    </source>
</evidence>